<dbReference type="AlphaFoldDB" id="A0A4R1L7X1"/>
<name>A0A4R1L7X1_9BACT</name>
<feature type="transmembrane region" description="Helical" evidence="1">
    <location>
        <begin position="163"/>
        <end position="184"/>
    </location>
</feature>
<proteinExistence type="predicted"/>
<keyword evidence="1" id="KW-0472">Membrane</keyword>
<dbReference type="OrthoDB" id="117053at2"/>
<dbReference type="RefSeq" id="WP_131995252.1">
    <property type="nucleotide sequence ID" value="NZ_SMGK01000002.1"/>
</dbReference>
<protein>
    <recommendedName>
        <fullName evidence="4">Class I SAM-dependent methyltransferase</fullName>
    </recommendedName>
</protein>
<dbReference type="SUPFAM" id="SSF53335">
    <property type="entry name" value="S-adenosyl-L-methionine-dependent methyltransferases"/>
    <property type="match status" value="1"/>
</dbReference>
<accession>A0A4R1L7X1</accession>
<evidence type="ECO:0000313" key="2">
    <source>
        <dbReference type="EMBL" id="TCK74328.1"/>
    </source>
</evidence>
<evidence type="ECO:0000256" key="1">
    <source>
        <dbReference type="SAM" id="Phobius"/>
    </source>
</evidence>
<keyword evidence="1" id="KW-0812">Transmembrane</keyword>
<reference evidence="2 3" key="1">
    <citation type="submission" date="2019-03" db="EMBL/GenBank/DDBJ databases">
        <title>Genomic Encyclopedia of Type Strains, Phase IV (KMG-IV): sequencing the most valuable type-strain genomes for metagenomic binning, comparative biology and taxonomic classification.</title>
        <authorList>
            <person name="Goeker M."/>
        </authorList>
    </citation>
    <scope>NUCLEOTIDE SEQUENCE [LARGE SCALE GENOMIC DNA]</scope>
    <source>
        <strain evidence="2 3">DSM 103428</strain>
    </source>
</reference>
<feature type="transmembrane region" description="Helical" evidence="1">
    <location>
        <begin position="190"/>
        <end position="211"/>
    </location>
</feature>
<gene>
    <name evidence="2" type="ORF">C7378_1950</name>
</gene>
<keyword evidence="1" id="KW-1133">Transmembrane helix</keyword>
<dbReference type="Proteomes" id="UP000295210">
    <property type="component" value="Unassembled WGS sequence"/>
</dbReference>
<comment type="caution">
    <text evidence="2">The sequence shown here is derived from an EMBL/GenBank/DDBJ whole genome shotgun (WGS) entry which is preliminary data.</text>
</comment>
<dbReference type="EMBL" id="SMGK01000002">
    <property type="protein sequence ID" value="TCK74328.1"/>
    <property type="molecule type" value="Genomic_DNA"/>
</dbReference>
<keyword evidence="3" id="KW-1185">Reference proteome</keyword>
<organism evidence="2 3">
    <name type="scientific">Acidipila rosea</name>
    <dbReference type="NCBI Taxonomy" id="768535"/>
    <lineage>
        <taxon>Bacteria</taxon>
        <taxon>Pseudomonadati</taxon>
        <taxon>Acidobacteriota</taxon>
        <taxon>Terriglobia</taxon>
        <taxon>Terriglobales</taxon>
        <taxon>Acidobacteriaceae</taxon>
        <taxon>Acidipila</taxon>
    </lineage>
</organism>
<evidence type="ECO:0008006" key="4">
    <source>
        <dbReference type="Google" id="ProtNLM"/>
    </source>
</evidence>
<evidence type="ECO:0000313" key="3">
    <source>
        <dbReference type="Proteomes" id="UP000295210"/>
    </source>
</evidence>
<sequence>MQRKEWFELHDSRWYPAFLRDLVTDALESLWSAGNSYGPVLPLLEVALNKAETSSIVDLCSGGGGPWPSMAGRLHESVSICLTDKYPNYDAFARAATASSETIRYEAESIDASHLPPRLTGFRTLFSSFHHFSPAQARAMLRDACEQQQGIAIFEAAKPTARMMLFVLVVPLLNLLLTPAIRPFRWSRLFWTYVLPVIPLTLLIDGWLSCLRSYSLDDMRELTAGLDKDGYRWECGIECSGRVGIQYMIGHPQAAAHRSVQLRPSAYVNRTGQREFASAQGA</sequence>
<dbReference type="InterPro" id="IPR029063">
    <property type="entry name" value="SAM-dependent_MTases_sf"/>
</dbReference>